<evidence type="ECO:0000256" key="2">
    <source>
        <dbReference type="ARBA" id="ARBA00006432"/>
    </source>
</evidence>
<feature type="domain" description="Carrier" evidence="5">
    <location>
        <begin position="2511"/>
        <end position="2588"/>
    </location>
</feature>
<dbReference type="InterPro" id="IPR036736">
    <property type="entry name" value="ACP-like_sf"/>
</dbReference>
<dbReference type="Pfam" id="PF00668">
    <property type="entry name" value="Condensation"/>
    <property type="match status" value="3"/>
</dbReference>
<dbReference type="NCBIfam" id="TIGR01720">
    <property type="entry name" value="NRPS-para261"/>
    <property type="match status" value="1"/>
</dbReference>
<evidence type="ECO:0000313" key="6">
    <source>
        <dbReference type="EMBL" id="TRX72850.1"/>
    </source>
</evidence>
<sequence>MSEAANRTLAGVVERLRNLPGPQRQALFALLRQKGVDVARLPIQPALDGEPRPLSYAQQRQWVLWQLDPQSSAYHIPTALSLRGPLDVDALRRSFASLVERHAVFRTRFVEDDEGPRQVIDPPASFALPVEPLADDPAQVRACLDDTTRRPFDLAREAPLRVRLLRLGDDHHVLALILHHIVSDGWSSALLVDELLQGYLAWHAGQPPHLPALPIQYADYAAWQRQWLASGEEARQLAYWTAQLGEEQPVLQLPSRRARPEDSGQPAARVELAIDPALGERLRQVARDHAATPFMLLLASFQALLHRYSGQADIRVGVPVANRTRAETERLIGFFVNTQVLKATFAPGMRVLDLFQQVRDTALAAQTHQDLPFERLVERLQPERSLDHTPLFQVLFNHQSGAQDGTISGDLAGLRIEPLEAGAQPAQFDLTLSTHDQPDGLQAALIYDPARFEPGRIETLGRHWLSLLQAMLDTPHAVLDDLPLLATEEHQRLADWNATRRDYPDTPFVQRLFERQARVTPDAPALRFAGQQLSYDQLNRQANRLAHRLMARGVGPDTLVGVAMERSVDLVVSLLAVLKAGGAYVPLDPDYPAERLAYMLDDSGVGLLLTQRALLERLPSNAGLACLCVDDSDDAPTAEHDPAPTLQAGHLAYVIYTSGSTGRPKGAGNSHGALYNRLAWMQEAYGLEARDRVLQKTPFSFDVSVWEFFWPLMTGACLVVAAPGEHRDPARLIETIRRDTVTTLHFVPSMLLAFIHEDEAATCDSLTRIVCSGEALPTEAQALVFERLPNAALYNLYGPTEAAIDVTHWTCRDEGSDTVPIGHPIANLRTHVLDAGLSPVPVGCSGELYLGGVGLARGYHRRPALTAERFVPDPFQPGERLYRTGDLARYRDDGALEYLGRLDHQVKLRGQRIELGEIEARLQEAPGVREAAVLALPVDKPTHLVAYLVLDTRDPAISLEAVQQHLRSRLPEHMLPTRWELLERMPLSPNGKLDRKALPAPAAIAADAAGATPETPMEQTLAAIWQDVLGLERVAADANFFSLGGDSIIAIQVVSRARRQGIRLAPRDLFEHQTVQALARVARHGEAVMAEQGLVQGASGLTPIQHAFFASDIPARPHWNQALLLRPRHSLDAGALALALDALYRHHDALRLRFQPGAEGWQAHHAGAEANDLLWQRDVDDAAALEALCETAQRSLDLGDGPLLRGVLATLPNGQQRLLLVFHHLVVDGVSWRILLEDLQGAYQAAVAGHPIALPAKTSAFRDWTARLSAFAREDALQAELAYWEDLHRGATAELPRDHDAGRACRAVQRTVHTRLDRAATRRLLQDAPAAYRTRVNDLLLAALGTTLGRWTGAPATLVQLEGHGREDLFETLDLTRSVGWFTSTYPVRLAVEASPGATLKAVKEHLRGIPHNGIGHGVLRHLGDASARARLAALPEPRVTFNYLGQFDGSFDEDALFAPAAEASGACHDPQAPLDNWLSINGEVYDGELVLGWTFSEEQFDDATVQRLADAYAGDLQTLVTHCLEVVDGGLTPSDVPLSGLDQRQLDALPRFEAPLDDLYPLSPMQQGMLFHSQEDDQGLYVNQTSVPVEGLDVQRFADAWRQATRRHAILRSAFLSRTDWKEPLQAVLREADTPIEVLDWRGHADPQAALRQLAEDDCARGFDLEQAPLQRLTLVRLDAQNWHLIWTSHHILMDGWSRSRLLGEVLHAYAGQPLPPVAGDYRDYIGWLRRQPADALETFWKHQLANLATPTHLAPCAHPQPDPGLVGHGARYLEWDVARTARLLEAARHHRVTPNTLIQAAWLLLLHRYTGQASVCFGATVAGRPAGLAGAEDMLGLFINTLPIIQTVRPEGTVGDWLQALQQHNLQVRDHEHASLADIQRWSGQGGQALFDSILVFENYPLDKRLQGSADNGLRFGSSENRDVTNFAMDLAVHLGDHLNIEFLYLRQRFTDEACTRLVDAFETLLDGLLARPEARLGDLPMLDRAARQRLEQDNRLDGEGRQLPPVAEAIRTHAARQPGATALVCGEDSLDYAGLEDRANRLAHWLMAAGIGPDDRVGVAFERSLDLVVALYAVHKAGAAYVPMDIDYPEDRLRWIMEDSRMALLLTHRDVPRRLPQVDGLAPAVLEHLPLASQPADCPPQRALPDHLAYLIYTSGSTGKPKGVAVAHGPLRGHCEAIVRLYEMDEGTRELLFMSFAFDGAHERWLSTLLAGGCLVIRDNGLWTPEQTWQALHRERISIACFPPAYLQQLADHAEAQGNPPPVRIYCFGGDAVADAAFRQVTRALQPRYLTNGYGPTETVVTPMLWKVAAGETCGAAYAPIGQRVGQRRLYVLDGELNLLPDGVAGELYIGGDALARGYHDRPGLTAERFVADPFATGERMYRTGDLVRRRTDGVIDYLGRLDHQVKIRGFRIELGEIEARLRGFPEVREALVVAREHETGKQLVGYVVTDETAGLGDALRQRLQQALPDYMVPAQVMVLAAFPLSPNGKLDRQALPAPTFRSRAFVAPRNELERRLAAIWQEVLGVEQVGVTDNFFELGGDSLRTLKVISKVRAQRDLGFELKLRDMMAKPTIGELSGYHDDATRDDVDLDPLLPLNRTVPGNAPLFCLHAGFGTVFDYEPLARRLEGRRSVYGLQCRMLLDRAWQDDSLEAMAIDYAQYIRQKQPSGPYHLLGWSLGGTLAVLVARELERQGQAIAYLGLVDSYLPSMEPAPDDTPWAEELRQFLQVLLATDVRLANTTRMQPDQAEVERLVADVLASADHANAGHAALGAEELAHTFLVACRLKYLARQADELPALGTTADGWWAQGDDEPLRQRFEAGVLHGCPAQVLNTGHYDLLDHPRLLDALHARLAPAASPVA</sequence>
<dbReference type="FunFam" id="1.10.1200.10:FF:000005">
    <property type="entry name" value="Nonribosomal peptide synthetase 1"/>
    <property type="match status" value="2"/>
</dbReference>
<evidence type="ECO:0000256" key="1">
    <source>
        <dbReference type="ARBA" id="ARBA00001957"/>
    </source>
</evidence>
<dbReference type="InterPro" id="IPR020845">
    <property type="entry name" value="AMP-binding_CS"/>
</dbReference>
<dbReference type="GO" id="GO:0044550">
    <property type="term" value="P:secondary metabolite biosynthetic process"/>
    <property type="evidence" value="ECO:0007669"/>
    <property type="project" value="UniProtKB-ARBA"/>
</dbReference>
<dbReference type="NCBIfam" id="TIGR01733">
    <property type="entry name" value="AA-adenyl-dom"/>
    <property type="match status" value="2"/>
</dbReference>
<dbReference type="CDD" id="cd17649">
    <property type="entry name" value="A_NRPS_PvdJ-like"/>
    <property type="match status" value="1"/>
</dbReference>
<proteinExistence type="inferred from homology"/>
<dbReference type="PANTHER" id="PTHR45398">
    <property type="match status" value="1"/>
</dbReference>
<dbReference type="InterPro" id="IPR010060">
    <property type="entry name" value="NRPS_synth"/>
</dbReference>
<dbReference type="InterPro" id="IPR010071">
    <property type="entry name" value="AA_adenyl_dom"/>
</dbReference>
<dbReference type="Pfam" id="PF00975">
    <property type="entry name" value="Thioesterase"/>
    <property type="match status" value="1"/>
</dbReference>
<dbReference type="NCBIfam" id="NF003417">
    <property type="entry name" value="PRK04813.1"/>
    <property type="match status" value="2"/>
</dbReference>
<dbReference type="GO" id="GO:0043041">
    <property type="term" value="P:amino acid activation for nonribosomal peptide biosynthetic process"/>
    <property type="evidence" value="ECO:0007669"/>
    <property type="project" value="UniProtKB-ARBA"/>
</dbReference>
<dbReference type="SUPFAM" id="SSF53474">
    <property type="entry name" value="alpha/beta-Hydrolases"/>
    <property type="match status" value="1"/>
</dbReference>
<dbReference type="SUPFAM" id="SSF47336">
    <property type="entry name" value="ACP-like"/>
    <property type="match status" value="2"/>
</dbReference>
<evidence type="ECO:0000256" key="4">
    <source>
        <dbReference type="ARBA" id="ARBA00022553"/>
    </source>
</evidence>
<dbReference type="SMART" id="SM00824">
    <property type="entry name" value="PKS_TE"/>
    <property type="match status" value="1"/>
</dbReference>
<dbReference type="FunFam" id="3.30.559.10:FF:000012">
    <property type="entry name" value="Non-ribosomal peptide synthetase"/>
    <property type="match status" value="1"/>
</dbReference>
<dbReference type="InterPro" id="IPR009081">
    <property type="entry name" value="PP-bd_ACP"/>
</dbReference>
<gene>
    <name evidence="6" type="ORF">FM069_20760</name>
</gene>
<comment type="caution">
    <text evidence="6">The sequence shown here is derived from an EMBL/GenBank/DDBJ whole genome shotgun (WGS) entry which is preliminary data.</text>
</comment>
<dbReference type="InterPro" id="IPR045851">
    <property type="entry name" value="AMP-bd_C_sf"/>
</dbReference>
<dbReference type="InterPro" id="IPR001242">
    <property type="entry name" value="Condensation_dom"/>
</dbReference>
<dbReference type="CDD" id="cd19543">
    <property type="entry name" value="DCL_NRPS"/>
    <property type="match status" value="1"/>
</dbReference>
<dbReference type="InterPro" id="IPR023213">
    <property type="entry name" value="CAT-like_dom_sf"/>
</dbReference>
<keyword evidence="7" id="KW-1185">Reference proteome</keyword>
<dbReference type="OrthoDB" id="9757559at2"/>
<evidence type="ECO:0000256" key="3">
    <source>
        <dbReference type="ARBA" id="ARBA00022450"/>
    </source>
</evidence>
<evidence type="ECO:0000259" key="5">
    <source>
        <dbReference type="PROSITE" id="PS50075"/>
    </source>
</evidence>
<reference evidence="6 7" key="1">
    <citation type="submission" date="2019-07" db="EMBL/GenBank/DDBJ databases">
        <title>Pseudomonas mangiferae sp. nov., isolated from bark of mango tree in Thailand.</title>
        <authorList>
            <person name="Srisuk N."/>
            <person name="Anurat P."/>
        </authorList>
    </citation>
    <scope>NUCLEOTIDE SEQUENCE [LARGE SCALE GENOMIC DNA]</scope>
    <source>
        <strain evidence="6 7">DMKU_BBB3-04</strain>
    </source>
</reference>
<name>A0A553GTP2_9PSED</name>
<evidence type="ECO:0000313" key="7">
    <source>
        <dbReference type="Proteomes" id="UP000315235"/>
    </source>
</evidence>
<dbReference type="PROSITE" id="PS00012">
    <property type="entry name" value="PHOSPHOPANTETHEINE"/>
    <property type="match status" value="2"/>
</dbReference>
<dbReference type="Gene3D" id="3.40.50.1820">
    <property type="entry name" value="alpha/beta hydrolase"/>
    <property type="match status" value="1"/>
</dbReference>
<dbReference type="Gene3D" id="1.10.1200.10">
    <property type="entry name" value="ACP-like"/>
    <property type="match status" value="1"/>
</dbReference>
<dbReference type="PROSITE" id="PS50075">
    <property type="entry name" value="CARRIER"/>
    <property type="match status" value="2"/>
</dbReference>
<dbReference type="FunFam" id="2.30.38.10:FF:000001">
    <property type="entry name" value="Non-ribosomal peptide synthetase PvdI"/>
    <property type="match status" value="2"/>
</dbReference>
<comment type="similarity">
    <text evidence="2">Belongs to the ATP-dependent AMP-binding enzyme family.</text>
</comment>
<dbReference type="PANTHER" id="PTHR45398:SF1">
    <property type="entry name" value="ENZYME, PUTATIVE (JCVI)-RELATED"/>
    <property type="match status" value="1"/>
</dbReference>
<dbReference type="Gene3D" id="3.30.300.30">
    <property type="match status" value="2"/>
</dbReference>
<dbReference type="InterPro" id="IPR020806">
    <property type="entry name" value="PKS_PP-bd"/>
</dbReference>
<dbReference type="Proteomes" id="UP000315235">
    <property type="component" value="Unassembled WGS sequence"/>
</dbReference>
<dbReference type="SUPFAM" id="SSF52777">
    <property type="entry name" value="CoA-dependent acyltransferases"/>
    <property type="match status" value="6"/>
</dbReference>
<dbReference type="Pfam" id="PF13193">
    <property type="entry name" value="AMP-binding_C"/>
    <property type="match status" value="2"/>
</dbReference>
<dbReference type="InterPro" id="IPR000873">
    <property type="entry name" value="AMP-dep_synth/lig_dom"/>
</dbReference>
<keyword evidence="3" id="KW-0596">Phosphopantetheine</keyword>
<dbReference type="CDD" id="cd19531">
    <property type="entry name" value="LCL_NRPS-like"/>
    <property type="match status" value="1"/>
</dbReference>
<dbReference type="Gene3D" id="2.30.38.10">
    <property type="entry name" value="Luciferase, Domain 3"/>
    <property type="match status" value="2"/>
</dbReference>
<dbReference type="GO" id="GO:0003824">
    <property type="term" value="F:catalytic activity"/>
    <property type="evidence" value="ECO:0007669"/>
    <property type="project" value="InterPro"/>
</dbReference>
<feature type="domain" description="Carrier" evidence="5">
    <location>
        <begin position="1012"/>
        <end position="1086"/>
    </location>
</feature>
<dbReference type="InterPro" id="IPR006162">
    <property type="entry name" value="Ppantetheine_attach_site"/>
</dbReference>
<dbReference type="FunFam" id="3.30.300.30:FF:000010">
    <property type="entry name" value="Enterobactin synthetase component F"/>
    <property type="match status" value="2"/>
</dbReference>
<dbReference type="GO" id="GO:0031177">
    <property type="term" value="F:phosphopantetheine binding"/>
    <property type="evidence" value="ECO:0007669"/>
    <property type="project" value="InterPro"/>
</dbReference>
<dbReference type="PROSITE" id="PS00455">
    <property type="entry name" value="AMP_BINDING"/>
    <property type="match status" value="2"/>
</dbReference>
<dbReference type="CDD" id="cd19534">
    <property type="entry name" value="E_NRPS"/>
    <property type="match status" value="1"/>
</dbReference>
<dbReference type="Gene3D" id="3.40.50.980">
    <property type="match status" value="4"/>
</dbReference>
<dbReference type="InterPro" id="IPR029058">
    <property type="entry name" value="AB_hydrolase_fold"/>
</dbReference>
<dbReference type="FunFam" id="3.40.50.12780:FF:000012">
    <property type="entry name" value="Non-ribosomal peptide synthetase"/>
    <property type="match status" value="1"/>
</dbReference>
<comment type="cofactor">
    <cofactor evidence="1">
        <name>pantetheine 4'-phosphate</name>
        <dbReference type="ChEBI" id="CHEBI:47942"/>
    </cofactor>
</comment>
<dbReference type="InterPro" id="IPR001031">
    <property type="entry name" value="Thioesterase"/>
</dbReference>
<dbReference type="Pfam" id="PF00550">
    <property type="entry name" value="PP-binding"/>
    <property type="match status" value="2"/>
</dbReference>
<keyword evidence="4" id="KW-0597">Phosphoprotein</keyword>
<dbReference type="InterPro" id="IPR025110">
    <property type="entry name" value="AMP-bd_C"/>
</dbReference>
<dbReference type="FunFam" id="3.40.50.980:FF:000002">
    <property type="entry name" value="Enterobactin synthetase component F"/>
    <property type="match status" value="1"/>
</dbReference>
<organism evidence="6 7">
    <name type="scientific">Pseudomonas mangiferae</name>
    <dbReference type="NCBI Taxonomy" id="2593654"/>
    <lineage>
        <taxon>Bacteria</taxon>
        <taxon>Pseudomonadati</taxon>
        <taxon>Pseudomonadota</taxon>
        <taxon>Gammaproteobacteria</taxon>
        <taxon>Pseudomonadales</taxon>
        <taxon>Pseudomonadaceae</taxon>
        <taxon>Pseudomonas</taxon>
    </lineage>
</organism>
<protein>
    <submittedName>
        <fullName evidence="6">Amino acid adenylation domain-containing protein</fullName>
    </submittedName>
</protein>
<dbReference type="InterPro" id="IPR020802">
    <property type="entry name" value="TesA-like"/>
</dbReference>
<dbReference type="Gene3D" id="3.30.559.10">
    <property type="entry name" value="Chloramphenicol acetyltransferase-like domain"/>
    <property type="match status" value="3"/>
</dbReference>
<dbReference type="FunFam" id="3.40.50.980:FF:000001">
    <property type="entry name" value="Non-ribosomal peptide synthetase"/>
    <property type="match status" value="2"/>
</dbReference>
<dbReference type="Pfam" id="PF00501">
    <property type="entry name" value="AMP-binding"/>
    <property type="match status" value="2"/>
</dbReference>
<dbReference type="EMBL" id="VJOY01000027">
    <property type="protein sequence ID" value="TRX72850.1"/>
    <property type="molecule type" value="Genomic_DNA"/>
</dbReference>
<dbReference type="SMART" id="SM00823">
    <property type="entry name" value="PKS_PP"/>
    <property type="match status" value="2"/>
</dbReference>
<dbReference type="Gene3D" id="3.30.559.30">
    <property type="entry name" value="Nonribosomal peptide synthetase, condensation domain"/>
    <property type="match status" value="3"/>
</dbReference>
<dbReference type="CDD" id="cd17646">
    <property type="entry name" value="A_NRPS_AB3403-like"/>
    <property type="match status" value="1"/>
</dbReference>
<dbReference type="SUPFAM" id="SSF56801">
    <property type="entry name" value="Acetyl-CoA synthetase-like"/>
    <property type="match status" value="2"/>
</dbReference>
<accession>A0A553GTP2</accession>